<name>A0ABX0GZ91_9ACTN</name>
<accession>A0ABX0GZ91</accession>
<evidence type="ECO:0000313" key="2">
    <source>
        <dbReference type="EMBL" id="NHC15895.1"/>
    </source>
</evidence>
<comment type="caution">
    <text evidence="2">The sequence shown here is derived from an EMBL/GenBank/DDBJ whole genome shotgun (WGS) entry which is preliminary data.</text>
</comment>
<keyword evidence="1" id="KW-1133">Transmembrane helix</keyword>
<dbReference type="Proteomes" id="UP000800981">
    <property type="component" value="Unassembled WGS sequence"/>
</dbReference>
<keyword evidence="3" id="KW-1185">Reference proteome</keyword>
<keyword evidence="1" id="KW-0472">Membrane</keyword>
<proteinExistence type="predicted"/>
<evidence type="ECO:0008006" key="4">
    <source>
        <dbReference type="Google" id="ProtNLM"/>
    </source>
</evidence>
<gene>
    <name evidence="2" type="ORF">G9H71_19105</name>
</gene>
<sequence>MLFAVGAVACLVTVAPLLLGADRLPLAAYLLALLAPLGFGLALAGVLVSARARRVRRPRA</sequence>
<evidence type="ECO:0000313" key="3">
    <source>
        <dbReference type="Proteomes" id="UP000800981"/>
    </source>
</evidence>
<protein>
    <recommendedName>
        <fullName evidence="4">Integral membrane protein</fullName>
    </recommendedName>
</protein>
<evidence type="ECO:0000256" key="1">
    <source>
        <dbReference type="SAM" id="Phobius"/>
    </source>
</evidence>
<feature type="transmembrane region" description="Helical" evidence="1">
    <location>
        <begin position="30"/>
        <end position="50"/>
    </location>
</feature>
<organism evidence="2 3">
    <name type="scientific">Motilibacter deserti</name>
    <dbReference type="NCBI Taxonomy" id="2714956"/>
    <lineage>
        <taxon>Bacteria</taxon>
        <taxon>Bacillati</taxon>
        <taxon>Actinomycetota</taxon>
        <taxon>Actinomycetes</taxon>
        <taxon>Motilibacterales</taxon>
        <taxon>Motilibacteraceae</taxon>
        <taxon>Motilibacter</taxon>
    </lineage>
</organism>
<dbReference type="EMBL" id="JAANNP010000067">
    <property type="protein sequence ID" value="NHC15895.1"/>
    <property type="molecule type" value="Genomic_DNA"/>
</dbReference>
<keyword evidence="1" id="KW-0812">Transmembrane</keyword>
<reference evidence="2 3" key="1">
    <citation type="submission" date="2020-03" db="EMBL/GenBank/DDBJ databases">
        <title>Two novel Motilibacter sp.</title>
        <authorList>
            <person name="Liu S."/>
        </authorList>
    </citation>
    <scope>NUCLEOTIDE SEQUENCE [LARGE SCALE GENOMIC DNA]</scope>
    <source>
        <strain evidence="2 3">E257</strain>
    </source>
</reference>